<feature type="transmembrane region" description="Helical" evidence="1">
    <location>
        <begin position="112"/>
        <end position="128"/>
    </location>
</feature>
<evidence type="ECO:0000313" key="3">
    <source>
        <dbReference type="Proteomes" id="UP000295270"/>
    </source>
</evidence>
<keyword evidence="1" id="KW-1133">Transmembrane helix</keyword>
<proteinExistence type="predicted"/>
<keyword evidence="3" id="KW-1185">Reference proteome</keyword>
<protein>
    <recommendedName>
        <fullName evidence="4">DUF2752 domain-containing protein</fullName>
    </recommendedName>
</protein>
<keyword evidence="1" id="KW-0812">Transmembrane</keyword>
<dbReference type="EMBL" id="SLWA01000002">
    <property type="protein sequence ID" value="TCN59440.1"/>
    <property type="molecule type" value="Genomic_DNA"/>
</dbReference>
<gene>
    <name evidence="2" type="ORF">EV142_10256</name>
</gene>
<keyword evidence="1" id="KW-0472">Membrane</keyword>
<feature type="transmembrane region" description="Helical" evidence="1">
    <location>
        <begin position="20"/>
        <end position="42"/>
    </location>
</feature>
<feature type="transmembrane region" description="Helical" evidence="1">
    <location>
        <begin position="77"/>
        <end position="100"/>
    </location>
</feature>
<evidence type="ECO:0000256" key="1">
    <source>
        <dbReference type="SAM" id="Phobius"/>
    </source>
</evidence>
<organism evidence="2 3">
    <name type="scientific">Flavobacterium circumlabens</name>
    <dbReference type="NCBI Taxonomy" id="2133765"/>
    <lineage>
        <taxon>Bacteria</taxon>
        <taxon>Pseudomonadati</taxon>
        <taxon>Bacteroidota</taxon>
        <taxon>Flavobacteriia</taxon>
        <taxon>Flavobacteriales</taxon>
        <taxon>Flavobacteriaceae</taxon>
        <taxon>Flavobacterium</taxon>
    </lineage>
</organism>
<name>A0ABY2B2Z2_9FLAO</name>
<sequence length="129" mass="14839">MIQLKKSRVIPLVNKEYHLFNFLIFVAILILVLYLKTGFTIIKCPYAELGIKCKTCGLTTSFRKIINNDLTHLNFGPFLLCMTFLSQLFIRPFISLILLYSSKSKIIRNIDIIFSAALIGYAYIKLILN</sequence>
<accession>A0ABY2B2Z2</accession>
<evidence type="ECO:0008006" key="4">
    <source>
        <dbReference type="Google" id="ProtNLM"/>
    </source>
</evidence>
<comment type="caution">
    <text evidence="2">The sequence shown here is derived from an EMBL/GenBank/DDBJ whole genome shotgun (WGS) entry which is preliminary data.</text>
</comment>
<reference evidence="2 3" key="1">
    <citation type="journal article" date="2015" name="Stand. Genomic Sci.">
        <title>Genomic Encyclopedia of Bacterial and Archaeal Type Strains, Phase III: the genomes of soil and plant-associated and newly described type strains.</title>
        <authorList>
            <person name="Whitman W.B."/>
            <person name="Woyke T."/>
            <person name="Klenk H.P."/>
            <person name="Zhou Y."/>
            <person name="Lilburn T.G."/>
            <person name="Beck B.J."/>
            <person name="De Vos P."/>
            <person name="Vandamme P."/>
            <person name="Eisen J.A."/>
            <person name="Garrity G."/>
            <person name="Hugenholtz P."/>
            <person name="Kyrpides N.C."/>
        </authorList>
    </citation>
    <scope>NUCLEOTIDE SEQUENCE [LARGE SCALE GENOMIC DNA]</scope>
    <source>
        <strain evidence="2 3">P5626</strain>
    </source>
</reference>
<dbReference type="Proteomes" id="UP000295270">
    <property type="component" value="Unassembled WGS sequence"/>
</dbReference>
<evidence type="ECO:0000313" key="2">
    <source>
        <dbReference type="EMBL" id="TCN59440.1"/>
    </source>
</evidence>